<sequence>MSGETELGKLLVTLQPVLLREEFVFLTFADGSYGERSHLRPIVSVRESEGLSLVVPRARADEEGLAYESVFRAITLNVHSSLQAVGLTAVVARALADRGISANVVAGFFHDHVFVPVDRSEEALAAIASLSRSRLG</sequence>
<dbReference type="InterPro" id="IPR018717">
    <property type="entry name" value="DUF2241"/>
</dbReference>
<evidence type="ECO:0000313" key="3">
    <source>
        <dbReference type="Proteomes" id="UP000622317"/>
    </source>
</evidence>
<dbReference type="SUPFAM" id="SSF55021">
    <property type="entry name" value="ACT-like"/>
    <property type="match status" value="2"/>
</dbReference>
<evidence type="ECO:0000259" key="1">
    <source>
        <dbReference type="Pfam" id="PF10000"/>
    </source>
</evidence>
<dbReference type="PANTHER" id="PTHR39199:SF1">
    <property type="entry name" value="BLR5128 PROTEIN"/>
    <property type="match status" value="1"/>
</dbReference>
<reference evidence="2" key="1">
    <citation type="submission" date="2020-09" db="EMBL/GenBank/DDBJ databases">
        <title>Pelagicoccus enzymogenes sp. nov. with an EPS production, isolated from marine sediment.</title>
        <authorList>
            <person name="Feng X."/>
        </authorList>
    </citation>
    <scope>NUCLEOTIDE SEQUENCE</scope>
    <source>
        <strain evidence="2">NFK12</strain>
    </source>
</reference>
<accession>A0A927IJL4</accession>
<dbReference type="Gene3D" id="3.30.2130.10">
    <property type="entry name" value="VC0802-like"/>
    <property type="match status" value="1"/>
</dbReference>
<dbReference type="EMBL" id="JACYFG010000051">
    <property type="protein sequence ID" value="MBD5781665.1"/>
    <property type="molecule type" value="Genomic_DNA"/>
</dbReference>
<keyword evidence="3" id="KW-1185">Reference proteome</keyword>
<evidence type="ECO:0000313" key="2">
    <source>
        <dbReference type="EMBL" id="MBD5781665.1"/>
    </source>
</evidence>
<organism evidence="2 3">
    <name type="scientific">Pelagicoccus enzymogenes</name>
    <dbReference type="NCBI Taxonomy" id="2773457"/>
    <lineage>
        <taxon>Bacteria</taxon>
        <taxon>Pseudomonadati</taxon>
        <taxon>Verrucomicrobiota</taxon>
        <taxon>Opitutia</taxon>
        <taxon>Puniceicoccales</taxon>
        <taxon>Pelagicoccaceae</taxon>
        <taxon>Pelagicoccus</taxon>
    </lineage>
</organism>
<dbReference type="Proteomes" id="UP000622317">
    <property type="component" value="Unassembled WGS sequence"/>
</dbReference>
<feature type="domain" description="DUF2241" evidence="1">
    <location>
        <begin position="2"/>
        <end position="72"/>
    </location>
</feature>
<dbReference type="RefSeq" id="WP_191618749.1">
    <property type="nucleotide sequence ID" value="NZ_JACYFG010000051.1"/>
</dbReference>
<dbReference type="AlphaFoldDB" id="A0A927IJL4"/>
<dbReference type="InterPro" id="IPR045865">
    <property type="entry name" value="ACT-like_dom_sf"/>
</dbReference>
<name>A0A927IJL4_9BACT</name>
<comment type="caution">
    <text evidence="2">The sequence shown here is derived from an EMBL/GenBank/DDBJ whole genome shotgun (WGS) entry which is preliminary data.</text>
</comment>
<dbReference type="PANTHER" id="PTHR39199">
    <property type="entry name" value="BLR5128 PROTEIN"/>
    <property type="match status" value="1"/>
</dbReference>
<dbReference type="Pfam" id="PF10000">
    <property type="entry name" value="ACT_3"/>
    <property type="match status" value="1"/>
</dbReference>
<proteinExistence type="predicted"/>
<gene>
    <name evidence="2" type="ORF">IEN85_19350</name>
</gene>
<protein>
    <submittedName>
        <fullName evidence="2">ACT domain-containing protein</fullName>
    </submittedName>
</protein>